<feature type="signal peptide" evidence="1">
    <location>
        <begin position="1"/>
        <end position="18"/>
    </location>
</feature>
<dbReference type="OrthoDB" id="605328at2759"/>
<dbReference type="InterPro" id="IPR036047">
    <property type="entry name" value="F-box-like_dom_sf"/>
</dbReference>
<dbReference type="Gene3D" id="1.20.1280.50">
    <property type="match status" value="1"/>
</dbReference>
<organism evidence="2 3">
    <name type="scientific">Cephalotus follicularis</name>
    <name type="common">Albany pitcher plant</name>
    <dbReference type="NCBI Taxonomy" id="3775"/>
    <lineage>
        <taxon>Eukaryota</taxon>
        <taxon>Viridiplantae</taxon>
        <taxon>Streptophyta</taxon>
        <taxon>Embryophyta</taxon>
        <taxon>Tracheophyta</taxon>
        <taxon>Spermatophyta</taxon>
        <taxon>Magnoliopsida</taxon>
        <taxon>eudicotyledons</taxon>
        <taxon>Gunneridae</taxon>
        <taxon>Pentapetalae</taxon>
        <taxon>rosids</taxon>
        <taxon>fabids</taxon>
        <taxon>Oxalidales</taxon>
        <taxon>Cephalotaceae</taxon>
        <taxon>Cephalotus</taxon>
    </lineage>
</organism>
<reference evidence="3" key="1">
    <citation type="submission" date="2016-04" db="EMBL/GenBank/DDBJ databases">
        <title>Cephalotus genome sequencing.</title>
        <authorList>
            <person name="Fukushima K."/>
            <person name="Hasebe M."/>
            <person name="Fang X."/>
        </authorList>
    </citation>
    <scope>NUCLEOTIDE SEQUENCE [LARGE SCALE GENOMIC DNA]</scope>
    <source>
        <strain evidence="3">cv. St1</strain>
    </source>
</reference>
<dbReference type="PANTHER" id="PTHR31672:SF13">
    <property type="entry name" value="F-BOX PROTEIN CPR30-LIKE"/>
    <property type="match status" value="1"/>
</dbReference>
<evidence type="ECO:0000313" key="3">
    <source>
        <dbReference type="Proteomes" id="UP000187406"/>
    </source>
</evidence>
<dbReference type="Proteomes" id="UP000187406">
    <property type="component" value="Unassembled WGS sequence"/>
</dbReference>
<dbReference type="InParanoid" id="A0A1Q3DBM8"/>
<dbReference type="STRING" id="3775.A0A1Q3DBM8"/>
<keyword evidence="3" id="KW-1185">Reference proteome</keyword>
<protein>
    <recommendedName>
        <fullName evidence="4">F-box domain-containing protein</fullName>
    </recommendedName>
</protein>
<keyword evidence="1" id="KW-0732">Signal</keyword>
<dbReference type="PANTHER" id="PTHR31672">
    <property type="entry name" value="BNACNNG10540D PROTEIN"/>
    <property type="match status" value="1"/>
</dbReference>
<dbReference type="AlphaFoldDB" id="A0A1Q3DBM8"/>
<sequence length="169" mass="19665">LPVSLLLEILIRLPNAIAASQCKSVCKRWLSLISTPYFGLRFNNIKPSECFTLLITDPREEWLHYKKKPYPPLSPHQVIKEYKDRSVRLKLTFFPPAGIFKLAVCNDLLLCCPGFRRDYSGMYYIWNPLTSRMLDVPPSPIQSDSLRSIFRYAVGFLCDQNVDDREEYI</sequence>
<feature type="chain" id="PRO_5012953203" description="F-box domain-containing protein" evidence="1">
    <location>
        <begin position="19"/>
        <end position="169"/>
    </location>
</feature>
<dbReference type="EMBL" id="BDDD01005804">
    <property type="protein sequence ID" value="GAV89862.1"/>
    <property type="molecule type" value="Genomic_DNA"/>
</dbReference>
<accession>A0A1Q3DBM8</accession>
<proteinExistence type="predicted"/>
<evidence type="ECO:0000256" key="1">
    <source>
        <dbReference type="SAM" id="SignalP"/>
    </source>
</evidence>
<dbReference type="SUPFAM" id="SSF81383">
    <property type="entry name" value="F-box domain"/>
    <property type="match status" value="1"/>
</dbReference>
<evidence type="ECO:0008006" key="4">
    <source>
        <dbReference type="Google" id="ProtNLM"/>
    </source>
</evidence>
<dbReference type="InterPro" id="IPR050796">
    <property type="entry name" value="SCF_F-box_component"/>
</dbReference>
<gene>
    <name evidence="2" type="ORF">CFOL_v3_33274</name>
</gene>
<comment type="caution">
    <text evidence="2">The sequence shown here is derived from an EMBL/GenBank/DDBJ whole genome shotgun (WGS) entry which is preliminary data.</text>
</comment>
<feature type="non-terminal residue" evidence="2">
    <location>
        <position position="1"/>
    </location>
</feature>
<name>A0A1Q3DBM8_CEPFO</name>
<evidence type="ECO:0000313" key="2">
    <source>
        <dbReference type="EMBL" id="GAV89862.1"/>
    </source>
</evidence>